<evidence type="ECO:0000256" key="5">
    <source>
        <dbReference type="RuleBase" id="RU004404"/>
    </source>
</evidence>
<dbReference type="InterPro" id="IPR005151">
    <property type="entry name" value="Tail-specific_protease"/>
</dbReference>
<dbReference type="NCBIfam" id="TIGR00225">
    <property type="entry name" value="prc"/>
    <property type="match status" value="1"/>
</dbReference>
<dbReference type="InterPro" id="IPR041489">
    <property type="entry name" value="PDZ_6"/>
</dbReference>
<keyword evidence="2 5" id="KW-0645">Protease</keyword>
<accession>A0A7V1LKA5</accession>
<dbReference type="SUPFAM" id="SSF50156">
    <property type="entry name" value="PDZ domain-like"/>
    <property type="match status" value="1"/>
</dbReference>
<dbReference type="SMART" id="SM00245">
    <property type="entry name" value="TSPc"/>
    <property type="match status" value="1"/>
</dbReference>
<feature type="domain" description="PDZ" evidence="6">
    <location>
        <begin position="97"/>
        <end position="156"/>
    </location>
</feature>
<dbReference type="GO" id="GO:0007165">
    <property type="term" value="P:signal transduction"/>
    <property type="evidence" value="ECO:0007669"/>
    <property type="project" value="TreeGrafter"/>
</dbReference>
<dbReference type="Pfam" id="PF03572">
    <property type="entry name" value="Peptidase_S41"/>
    <property type="match status" value="1"/>
</dbReference>
<dbReference type="Gene3D" id="3.90.226.10">
    <property type="entry name" value="2-enoyl-CoA Hydratase, Chain A, domain 1"/>
    <property type="match status" value="1"/>
</dbReference>
<dbReference type="PROSITE" id="PS50106">
    <property type="entry name" value="PDZ"/>
    <property type="match status" value="1"/>
</dbReference>
<comment type="similarity">
    <text evidence="1 5">Belongs to the peptidase S41A family.</text>
</comment>
<dbReference type="GO" id="GO:0030288">
    <property type="term" value="C:outer membrane-bounded periplasmic space"/>
    <property type="evidence" value="ECO:0007669"/>
    <property type="project" value="TreeGrafter"/>
</dbReference>
<evidence type="ECO:0000256" key="3">
    <source>
        <dbReference type="ARBA" id="ARBA00022801"/>
    </source>
</evidence>
<dbReference type="FunFam" id="2.30.42.10:FF:000063">
    <property type="entry name" value="Peptidase, S41 family"/>
    <property type="match status" value="1"/>
</dbReference>
<dbReference type="GO" id="GO:0008236">
    <property type="term" value="F:serine-type peptidase activity"/>
    <property type="evidence" value="ECO:0007669"/>
    <property type="project" value="UniProtKB-KW"/>
</dbReference>
<dbReference type="PANTHER" id="PTHR32060">
    <property type="entry name" value="TAIL-SPECIFIC PROTEASE"/>
    <property type="match status" value="1"/>
</dbReference>
<dbReference type="EMBL" id="DRLD01000068">
    <property type="protein sequence ID" value="HED09536.1"/>
    <property type="molecule type" value="Genomic_DNA"/>
</dbReference>
<dbReference type="AlphaFoldDB" id="A0A7V1LKA5"/>
<protein>
    <submittedName>
        <fullName evidence="7">S41 family peptidase</fullName>
    </submittedName>
</protein>
<evidence type="ECO:0000256" key="1">
    <source>
        <dbReference type="ARBA" id="ARBA00009179"/>
    </source>
</evidence>
<dbReference type="SUPFAM" id="SSF52096">
    <property type="entry name" value="ClpP/crotonase"/>
    <property type="match status" value="1"/>
</dbReference>
<dbReference type="SMART" id="SM00228">
    <property type="entry name" value="PDZ"/>
    <property type="match status" value="1"/>
</dbReference>
<evidence type="ECO:0000256" key="2">
    <source>
        <dbReference type="ARBA" id="ARBA00022670"/>
    </source>
</evidence>
<name>A0A7V1LKA5_CALAY</name>
<dbReference type="InterPro" id="IPR029045">
    <property type="entry name" value="ClpP/crotonase-like_dom_sf"/>
</dbReference>
<reference evidence="7" key="1">
    <citation type="journal article" date="2020" name="mSystems">
        <title>Genome- and Community-Level Interaction Insights into Carbon Utilization and Element Cycling Functions of Hydrothermarchaeota in Hydrothermal Sediment.</title>
        <authorList>
            <person name="Zhou Z."/>
            <person name="Liu Y."/>
            <person name="Xu W."/>
            <person name="Pan J."/>
            <person name="Luo Z.H."/>
            <person name="Li M."/>
        </authorList>
    </citation>
    <scope>NUCLEOTIDE SEQUENCE [LARGE SCALE GENOMIC DNA]</scope>
    <source>
        <strain evidence="7">HyVt-456</strain>
    </source>
</reference>
<evidence type="ECO:0000313" key="7">
    <source>
        <dbReference type="EMBL" id="HED09536.1"/>
    </source>
</evidence>
<dbReference type="Gene3D" id="2.30.42.10">
    <property type="match status" value="1"/>
</dbReference>
<dbReference type="GO" id="GO:0006508">
    <property type="term" value="P:proteolysis"/>
    <property type="evidence" value="ECO:0007669"/>
    <property type="project" value="UniProtKB-KW"/>
</dbReference>
<comment type="caution">
    <text evidence="7">The sequence shown here is derived from an EMBL/GenBank/DDBJ whole genome shotgun (WGS) entry which is preliminary data.</text>
</comment>
<dbReference type="InterPro" id="IPR036034">
    <property type="entry name" value="PDZ_sf"/>
</dbReference>
<dbReference type="CDD" id="cd06782">
    <property type="entry name" value="cpPDZ_CPP-like"/>
    <property type="match status" value="1"/>
</dbReference>
<keyword evidence="4 5" id="KW-0720">Serine protease</keyword>
<dbReference type="InterPro" id="IPR001478">
    <property type="entry name" value="PDZ"/>
</dbReference>
<evidence type="ECO:0000256" key="4">
    <source>
        <dbReference type="ARBA" id="ARBA00022825"/>
    </source>
</evidence>
<dbReference type="Pfam" id="PF17820">
    <property type="entry name" value="PDZ_6"/>
    <property type="match status" value="1"/>
</dbReference>
<dbReference type="Gene3D" id="3.30.750.44">
    <property type="match status" value="1"/>
</dbReference>
<dbReference type="Proteomes" id="UP000886005">
    <property type="component" value="Unassembled WGS sequence"/>
</dbReference>
<gene>
    <name evidence="7" type="ORF">ENJ10_02515</name>
</gene>
<sequence length="539" mass="61143">MRKYFLIFLFSFFTLFAAHSLYKTYPLWLLPSFDQGTAREIQKISEVVGITNAYYVDSLDLDKTVTSGIQGMLESLDPHSHYFSPREGQANDESFDGKYQGVGIQYDVIDGKINVITVIPNAPAERVGVQSGDHIVEIDGKSVIGIDPADVPKRLKGPKGTTVKIGVERSGFDELLYFTLERDEIPIFTINTFFMANDSTGYVWVNRFASTTSEELENAMITMERNGMKQLVLDLRSNGGGFLKEAVKMVAKFIPGHKLVVYTKGRLPETDNEYYTDDFGPTHTRDIPLILLINEASASASEIVSGALQDYDRALIVGQHSFGKGLVQNEFELNDGARLRLTVSKYYTPSGRLIQRPYKDKSIQDYYKDAYDSTSAVYDSTKRPKYHTSAGRVVYGGGGISPDVPVKLTTISLEPKLTQKLYGKRIFYEFAADYVNRHKAIKDDLEEFLTNFYLTRAEWQRFKKRAAEADISATDRQWRHDKAFLANRIKAEIARNIWSSKAYWRVILEYDNQLDRALALFEKAREFTQAAKRAPEKSD</sequence>
<keyword evidence="3 5" id="KW-0378">Hydrolase</keyword>
<dbReference type="InterPro" id="IPR004447">
    <property type="entry name" value="Peptidase_S41A"/>
</dbReference>
<dbReference type="GO" id="GO:0004175">
    <property type="term" value="F:endopeptidase activity"/>
    <property type="evidence" value="ECO:0007669"/>
    <property type="project" value="TreeGrafter"/>
</dbReference>
<proteinExistence type="inferred from homology"/>
<dbReference type="PANTHER" id="PTHR32060:SF30">
    <property type="entry name" value="CARBOXY-TERMINAL PROCESSING PROTEASE CTPA"/>
    <property type="match status" value="1"/>
</dbReference>
<dbReference type="CDD" id="cd07560">
    <property type="entry name" value="Peptidase_S41_CPP"/>
    <property type="match status" value="1"/>
</dbReference>
<organism evidence="7">
    <name type="scientific">Caldithrix abyssi</name>
    <dbReference type="NCBI Taxonomy" id="187145"/>
    <lineage>
        <taxon>Bacteria</taxon>
        <taxon>Pseudomonadati</taxon>
        <taxon>Calditrichota</taxon>
        <taxon>Calditrichia</taxon>
        <taxon>Calditrichales</taxon>
        <taxon>Calditrichaceae</taxon>
        <taxon>Caldithrix</taxon>
    </lineage>
</organism>
<evidence type="ECO:0000259" key="6">
    <source>
        <dbReference type="PROSITE" id="PS50106"/>
    </source>
</evidence>